<dbReference type="PROSITE" id="PS50109">
    <property type="entry name" value="HIS_KIN"/>
    <property type="match status" value="1"/>
</dbReference>
<dbReference type="EMBL" id="AP018694">
    <property type="protein sequence ID" value="BBE16422.1"/>
    <property type="molecule type" value="Genomic_DNA"/>
</dbReference>
<name>A0A5K7S4F0_9BACT</name>
<evidence type="ECO:0000256" key="9">
    <source>
        <dbReference type="SAM" id="Phobius"/>
    </source>
</evidence>
<dbReference type="Pfam" id="PF07730">
    <property type="entry name" value="HisKA_3"/>
    <property type="match status" value="1"/>
</dbReference>
<keyword evidence="5" id="KW-0547">Nucleotide-binding</keyword>
<feature type="transmembrane region" description="Helical" evidence="9">
    <location>
        <begin position="6"/>
        <end position="22"/>
    </location>
</feature>
<dbReference type="Gene3D" id="1.20.5.1930">
    <property type="match status" value="1"/>
</dbReference>
<dbReference type="InterPro" id="IPR005467">
    <property type="entry name" value="His_kinase_dom"/>
</dbReference>
<dbReference type="Gene3D" id="3.30.565.10">
    <property type="entry name" value="Histidine kinase-like ATPase, C-terminal domain"/>
    <property type="match status" value="1"/>
</dbReference>
<keyword evidence="3" id="KW-0597">Phosphoprotein</keyword>
<evidence type="ECO:0000313" key="11">
    <source>
        <dbReference type="EMBL" id="BBE16422.1"/>
    </source>
</evidence>
<dbReference type="InterPro" id="IPR011712">
    <property type="entry name" value="Sig_transdc_His_kin_sub3_dim/P"/>
</dbReference>
<evidence type="ECO:0000256" key="4">
    <source>
        <dbReference type="ARBA" id="ARBA00022679"/>
    </source>
</evidence>
<organism evidence="11 12">
    <name type="scientific">Aquipluma nitroreducens</name>
    <dbReference type="NCBI Taxonomy" id="2010828"/>
    <lineage>
        <taxon>Bacteria</taxon>
        <taxon>Pseudomonadati</taxon>
        <taxon>Bacteroidota</taxon>
        <taxon>Bacteroidia</taxon>
        <taxon>Marinilabiliales</taxon>
        <taxon>Prolixibacteraceae</taxon>
        <taxon>Aquipluma</taxon>
    </lineage>
</organism>
<sequence>MILKILFVIAIILQFFAVAVALKLTRVTKYNFSWMLLTLGFILMAIMRLVEFLPYISDIKPQDYREIFVWGGVITSLAFAIGVFMIQKIFKYMKRTEDSRRLTEKMFLNTIIQTEEKERKRFAKDLHDGLGPLLSSVKMSVSSLAQMKHDEASREIVENTELVINEAIKSLKEISDNLSPHILNNFGLVRALNNFANKINITKIIRINLITELKDERFDASVEVVLYRVICELINNTIKHAHAKKINISLTITDNDYITIIYSDDGKGFDVSKIIEQQGGSGMGFSNIYSRINSLKGEINIESENKKGTLVTIKVLMHDE</sequence>
<dbReference type="InterPro" id="IPR003594">
    <property type="entry name" value="HATPase_dom"/>
</dbReference>
<reference evidence="11" key="1">
    <citation type="journal article" date="2020" name="Int. J. Syst. Evol. Microbiol.">
        <title>Aquipluma nitroreducens gen. nov. sp. nov., a novel facultatively anaerobic bacterium isolated from a freshwater lake.</title>
        <authorList>
            <person name="Watanabe M."/>
            <person name="Kojima H."/>
            <person name="Fukui M."/>
        </authorList>
    </citation>
    <scope>NUCLEOTIDE SEQUENCE</scope>
    <source>
        <strain evidence="11">MeG22</strain>
    </source>
</reference>
<dbReference type="AlphaFoldDB" id="A0A5K7S4F0"/>
<dbReference type="SUPFAM" id="SSF55874">
    <property type="entry name" value="ATPase domain of HSP90 chaperone/DNA topoisomerase II/histidine kinase"/>
    <property type="match status" value="1"/>
</dbReference>
<dbReference type="EC" id="2.7.13.3" evidence="2"/>
<dbReference type="PANTHER" id="PTHR24421">
    <property type="entry name" value="NITRATE/NITRITE SENSOR PROTEIN NARX-RELATED"/>
    <property type="match status" value="1"/>
</dbReference>
<keyword evidence="6 11" id="KW-0418">Kinase</keyword>
<dbReference type="GO" id="GO:0046983">
    <property type="term" value="F:protein dimerization activity"/>
    <property type="evidence" value="ECO:0007669"/>
    <property type="project" value="InterPro"/>
</dbReference>
<accession>A0A5K7S4F0</accession>
<evidence type="ECO:0000313" key="12">
    <source>
        <dbReference type="Proteomes" id="UP001193389"/>
    </source>
</evidence>
<gene>
    <name evidence="11" type="ORF">AQPE_0560</name>
</gene>
<evidence type="ECO:0000256" key="5">
    <source>
        <dbReference type="ARBA" id="ARBA00022741"/>
    </source>
</evidence>
<dbReference type="Proteomes" id="UP001193389">
    <property type="component" value="Chromosome"/>
</dbReference>
<keyword evidence="4" id="KW-0808">Transferase</keyword>
<proteinExistence type="predicted"/>
<dbReference type="GO" id="GO:0000155">
    <property type="term" value="F:phosphorelay sensor kinase activity"/>
    <property type="evidence" value="ECO:0007669"/>
    <property type="project" value="InterPro"/>
</dbReference>
<keyword evidence="7" id="KW-0067">ATP-binding</keyword>
<dbReference type="Pfam" id="PF02518">
    <property type="entry name" value="HATPase_c"/>
    <property type="match status" value="1"/>
</dbReference>
<evidence type="ECO:0000256" key="6">
    <source>
        <dbReference type="ARBA" id="ARBA00022777"/>
    </source>
</evidence>
<dbReference type="InterPro" id="IPR050482">
    <property type="entry name" value="Sensor_HK_TwoCompSys"/>
</dbReference>
<keyword evidence="9" id="KW-0472">Membrane</keyword>
<dbReference type="GO" id="GO:0005524">
    <property type="term" value="F:ATP binding"/>
    <property type="evidence" value="ECO:0007669"/>
    <property type="project" value="UniProtKB-KW"/>
</dbReference>
<keyword evidence="9" id="KW-1133">Transmembrane helix</keyword>
<evidence type="ECO:0000256" key="7">
    <source>
        <dbReference type="ARBA" id="ARBA00022840"/>
    </source>
</evidence>
<dbReference type="SMART" id="SM00387">
    <property type="entry name" value="HATPase_c"/>
    <property type="match status" value="1"/>
</dbReference>
<dbReference type="PANTHER" id="PTHR24421:SF10">
    <property type="entry name" value="NITRATE_NITRITE SENSOR PROTEIN NARQ"/>
    <property type="match status" value="1"/>
</dbReference>
<feature type="domain" description="Histidine kinase" evidence="10">
    <location>
        <begin position="226"/>
        <end position="319"/>
    </location>
</feature>
<comment type="catalytic activity">
    <reaction evidence="1">
        <text>ATP + protein L-histidine = ADP + protein N-phospho-L-histidine.</text>
        <dbReference type="EC" id="2.7.13.3"/>
    </reaction>
</comment>
<feature type="transmembrane region" description="Helical" evidence="9">
    <location>
        <begin position="34"/>
        <end position="55"/>
    </location>
</feature>
<evidence type="ECO:0000256" key="2">
    <source>
        <dbReference type="ARBA" id="ARBA00012438"/>
    </source>
</evidence>
<dbReference type="CDD" id="cd16917">
    <property type="entry name" value="HATPase_UhpB-NarQ-NarX-like"/>
    <property type="match status" value="1"/>
</dbReference>
<keyword evidence="8" id="KW-0902">Two-component regulatory system</keyword>
<dbReference type="KEGG" id="anf:AQPE_0560"/>
<evidence type="ECO:0000256" key="8">
    <source>
        <dbReference type="ARBA" id="ARBA00023012"/>
    </source>
</evidence>
<dbReference type="RefSeq" id="WP_318349501.1">
    <property type="nucleotide sequence ID" value="NZ_AP018694.1"/>
</dbReference>
<evidence type="ECO:0000256" key="3">
    <source>
        <dbReference type="ARBA" id="ARBA00022553"/>
    </source>
</evidence>
<feature type="transmembrane region" description="Helical" evidence="9">
    <location>
        <begin position="67"/>
        <end position="86"/>
    </location>
</feature>
<dbReference type="InterPro" id="IPR036890">
    <property type="entry name" value="HATPase_C_sf"/>
</dbReference>
<keyword evidence="12" id="KW-1185">Reference proteome</keyword>
<protein>
    <recommendedName>
        <fullName evidence="2">histidine kinase</fullName>
        <ecNumber evidence="2">2.7.13.3</ecNumber>
    </recommendedName>
</protein>
<evidence type="ECO:0000259" key="10">
    <source>
        <dbReference type="PROSITE" id="PS50109"/>
    </source>
</evidence>
<evidence type="ECO:0000256" key="1">
    <source>
        <dbReference type="ARBA" id="ARBA00000085"/>
    </source>
</evidence>
<dbReference type="GO" id="GO:0016020">
    <property type="term" value="C:membrane"/>
    <property type="evidence" value="ECO:0007669"/>
    <property type="project" value="InterPro"/>
</dbReference>
<keyword evidence="9" id="KW-0812">Transmembrane</keyword>